<dbReference type="AlphaFoldDB" id="A0A381R708"/>
<name>A0A381R708_9ZZZZ</name>
<evidence type="ECO:0000259" key="1">
    <source>
        <dbReference type="Pfam" id="PF04073"/>
    </source>
</evidence>
<dbReference type="EMBL" id="UINC01001728">
    <property type="protein sequence ID" value="SUZ87536.1"/>
    <property type="molecule type" value="Genomic_DNA"/>
</dbReference>
<feature type="domain" description="YbaK/aminoacyl-tRNA synthetase-associated" evidence="1">
    <location>
        <begin position="28"/>
        <end position="151"/>
    </location>
</feature>
<dbReference type="Gene3D" id="3.90.960.10">
    <property type="entry name" value="YbaK/aminoacyl-tRNA synthetase-associated domain"/>
    <property type="match status" value="1"/>
</dbReference>
<dbReference type="Pfam" id="PF04073">
    <property type="entry name" value="tRNA_edit"/>
    <property type="match status" value="1"/>
</dbReference>
<proteinExistence type="predicted"/>
<protein>
    <recommendedName>
        <fullName evidence="1">YbaK/aminoacyl-tRNA synthetase-associated domain-containing protein</fullName>
    </recommendedName>
</protein>
<dbReference type="PANTHER" id="PTHR30411">
    <property type="entry name" value="CYTOPLASMIC PROTEIN"/>
    <property type="match status" value="1"/>
</dbReference>
<sequence>MKSADDIGAKVDSSVNELKIIHDLIEIHADFADTAAFCEQYNFPLDHCGNTIIVAAKKPPGEYCACIVGGSERLDVNQTVKRLMGVSRLSFASAEETQNLTGMMIGGVTPFGLPAGLSIYADEKLLALDYVILGSGSRSSKFKINPAELHKVPGLNFVVGLSKDG</sequence>
<evidence type="ECO:0000313" key="2">
    <source>
        <dbReference type="EMBL" id="SUZ87536.1"/>
    </source>
</evidence>
<dbReference type="PANTHER" id="PTHR30411:SF1">
    <property type="entry name" value="CYTOPLASMIC PROTEIN"/>
    <property type="match status" value="1"/>
</dbReference>
<accession>A0A381R708</accession>
<dbReference type="InterPro" id="IPR036754">
    <property type="entry name" value="YbaK/aa-tRNA-synt-asso_dom_sf"/>
</dbReference>
<dbReference type="GO" id="GO:0002161">
    <property type="term" value="F:aminoacyl-tRNA deacylase activity"/>
    <property type="evidence" value="ECO:0007669"/>
    <property type="project" value="InterPro"/>
</dbReference>
<dbReference type="InterPro" id="IPR007214">
    <property type="entry name" value="YbaK/aa-tRNA-synth-assoc-dom"/>
</dbReference>
<gene>
    <name evidence="2" type="ORF">METZ01_LOCUS40390</name>
</gene>
<organism evidence="2">
    <name type="scientific">marine metagenome</name>
    <dbReference type="NCBI Taxonomy" id="408172"/>
    <lineage>
        <taxon>unclassified sequences</taxon>
        <taxon>metagenomes</taxon>
        <taxon>ecological metagenomes</taxon>
    </lineage>
</organism>
<dbReference type="SUPFAM" id="SSF55826">
    <property type="entry name" value="YbaK/ProRS associated domain"/>
    <property type="match status" value="1"/>
</dbReference>
<reference evidence="2" key="1">
    <citation type="submission" date="2018-05" db="EMBL/GenBank/DDBJ databases">
        <authorList>
            <person name="Lanie J.A."/>
            <person name="Ng W.-L."/>
            <person name="Kazmierczak K.M."/>
            <person name="Andrzejewski T.M."/>
            <person name="Davidsen T.M."/>
            <person name="Wayne K.J."/>
            <person name="Tettelin H."/>
            <person name="Glass J.I."/>
            <person name="Rusch D."/>
            <person name="Podicherti R."/>
            <person name="Tsui H.-C.T."/>
            <person name="Winkler M.E."/>
        </authorList>
    </citation>
    <scope>NUCLEOTIDE SEQUENCE</scope>
</reference>